<dbReference type="Proteomes" id="UP001595615">
    <property type="component" value="Unassembled WGS sequence"/>
</dbReference>
<evidence type="ECO:0000256" key="1">
    <source>
        <dbReference type="SAM" id="MobiDB-lite"/>
    </source>
</evidence>
<comment type="caution">
    <text evidence="2">The sequence shown here is derived from an EMBL/GenBank/DDBJ whole genome shotgun (WGS) entry which is preliminary data.</text>
</comment>
<protein>
    <submittedName>
        <fullName evidence="2">Uncharacterized protein</fullName>
    </submittedName>
</protein>
<reference evidence="3" key="1">
    <citation type="journal article" date="2019" name="Int. J. Syst. Evol. Microbiol.">
        <title>The Global Catalogue of Microorganisms (GCM) 10K type strain sequencing project: providing services to taxonomists for standard genome sequencing and annotation.</title>
        <authorList>
            <consortium name="The Broad Institute Genomics Platform"/>
            <consortium name="The Broad Institute Genome Sequencing Center for Infectious Disease"/>
            <person name="Wu L."/>
            <person name="Ma J."/>
        </authorList>
    </citation>
    <scope>NUCLEOTIDE SEQUENCE [LARGE SCALE GENOMIC DNA]</scope>
    <source>
        <strain evidence="3">KCTC 42644</strain>
    </source>
</reference>
<evidence type="ECO:0000313" key="2">
    <source>
        <dbReference type="EMBL" id="MFC3712193.1"/>
    </source>
</evidence>
<gene>
    <name evidence="2" type="ORF">ACFOMD_06410</name>
</gene>
<proteinExistence type="predicted"/>
<feature type="region of interest" description="Disordered" evidence="1">
    <location>
        <begin position="47"/>
        <end position="68"/>
    </location>
</feature>
<dbReference type="EMBL" id="JBHRXV010000004">
    <property type="protein sequence ID" value="MFC3712193.1"/>
    <property type="molecule type" value="Genomic_DNA"/>
</dbReference>
<accession>A0ABV7XAY3</accession>
<organism evidence="2 3">
    <name type="scientific">Sphingoaurantiacus capsulatus</name>
    <dbReference type="NCBI Taxonomy" id="1771310"/>
    <lineage>
        <taxon>Bacteria</taxon>
        <taxon>Pseudomonadati</taxon>
        <taxon>Pseudomonadota</taxon>
        <taxon>Alphaproteobacteria</taxon>
        <taxon>Sphingomonadales</taxon>
        <taxon>Sphingosinicellaceae</taxon>
        <taxon>Sphingoaurantiacus</taxon>
    </lineage>
</organism>
<keyword evidence="3" id="KW-1185">Reference proteome</keyword>
<evidence type="ECO:0000313" key="3">
    <source>
        <dbReference type="Proteomes" id="UP001595615"/>
    </source>
</evidence>
<name>A0ABV7XAY3_9SPHN</name>
<dbReference type="RefSeq" id="WP_380858593.1">
    <property type="nucleotide sequence ID" value="NZ_JBHRXV010000004.1"/>
</dbReference>
<sequence length="68" mass="7839">MNDDERGGDVDRRIDRWEELRDSLGRDAPHSMVGFLNAEMDRMRLNKLGADRERAADEAEAKSPKNHD</sequence>